<sequence length="395" mass="45452">MDFLKVTGELKKEVEEEIKKFFETELQTIENDVLRDFYKDLRHHTLLGGKRLRPIMCIMAYCGYADYNPNILRVSIAFELLHSSSLILDDAMDEDVLRHGEKTFNAIYADKFLKSTRFDLTPYYDGGNWIKKDGLTQLLLMQRAISRYSYALSVLGSNILYALSGQSIRSSGFDNPIVTKAMIMQREMYKKLNEGQLLDILMEQKGGNEDKYFEMIDHKTGILFTYPLRIGLLLTEKADIHSLDNYSTNLSRAFQVHDDILGVFGDENTTGKPVDSDIKEGKNTLLVIKTLECADENQLKKAKTILGNRNASSEDIAELKDIMKSCGALDYCIEKESQFIKAAKGSIDSEMKVYNKKKVLEKLFKYNINILARDQQKYFFYTFCCNRKFSLKFFS</sequence>
<comment type="cofactor">
    <cofactor evidence="1">
        <name>Mg(2+)</name>
        <dbReference type="ChEBI" id="CHEBI:18420"/>
    </cofactor>
</comment>
<evidence type="ECO:0000256" key="3">
    <source>
        <dbReference type="ARBA" id="ARBA00022679"/>
    </source>
</evidence>
<accession>A0A150J1I7</accession>
<evidence type="ECO:0000256" key="2">
    <source>
        <dbReference type="ARBA" id="ARBA00006706"/>
    </source>
</evidence>
<keyword evidence="4" id="KW-0479">Metal-binding</keyword>
<evidence type="ECO:0000256" key="4">
    <source>
        <dbReference type="ARBA" id="ARBA00022723"/>
    </source>
</evidence>
<dbReference type="GO" id="GO:0046872">
    <property type="term" value="F:metal ion binding"/>
    <property type="evidence" value="ECO:0007669"/>
    <property type="project" value="UniProtKB-KW"/>
</dbReference>
<dbReference type="PANTHER" id="PTHR12001">
    <property type="entry name" value="GERANYLGERANYL PYROPHOSPHATE SYNTHASE"/>
    <property type="match status" value="1"/>
</dbReference>
<evidence type="ECO:0000256" key="1">
    <source>
        <dbReference type="ARBA" id="ARBA00001946"/>
    </source>
</evidence>
<dbReference type="CDD" id="cd00685">
    <property type="entry name" value="Trans_IPPS_HT"/>
    <property type="match status" value="1"/>
</dbReference>
<dbReference type="Gene3D" id="1.10.600.10">
    <property type="entry name" value="Farnesyl Diphosphate Synthase"/>
    <property type="match status" value="1"/>
</dbReference>
<dbReference type="Pfam" id="PF00348">
    <property type="entry name" value="polyprenyl_synt"/>
    <property type="match status" value="2"/>
</dbReference>
<protein>
    <submittedName>
        <fullName evidence="7">Geranylgeranyl diphosphate synthase</fullName>
        <ecNumber evidence="7">2.5.1.29</ecNumber>
    </submittedName>
</protein>
<dbReference type="InterPro" id="IPR000092">
    <property type="entry name" value="Polyprenyl_synt"/>
</dbReference>
<reference evidence="7 8" key="1">
    <citation type="journal article" date="2016" name="ISME J.">
        <title>Chasing the elusive Euryarchaeota class WSA2: genomes reveal a uniquely fastidious methyl-reducing methanogen.</title>
        <authorList>
            <person name="Nobu M.K."/>
            <person name="Narihiro T."/>
            <person name="Kuroda K."/>
            <person name="Mei R."/>
            <person name="Liu W.T."/>
        </authorList>
    </citation>
    <scope>NUCLEOTIDE SEQUENCE [LARGE SCALE GENOMIC DNA]</scope>
    <source>
        <strain evidence="7">BMIXfssc0709_Meth_Bin006</strain>
    </source>
</reference>
<comment type="caution">
    <text evidence="7">The sequence shown here is derived from an EMBL/GenBank/DDBJ whole genome shotgun (WGS) entry which is preliminary data.</text>
</comment>
<name>A0A150J1I7_9EURY</name>
<evidence type="ECO:0000313" key="8">
    <source>
        <dbReference type="Proteomes" id="UP000092403"/>
    </source>
</evidence>
<organism evidence="7 8">
    <name type="scientific">Candidatus Methanofastidiosum methylothiophilum</name>
    <dbReference type="NCBI Taxonomy" id="1705564"/>
    <lineage>
        <taxon>Archaea</taxon>
        <taxon>Methanobacteriati</taxon>
        <taxon>Methanobacteriota</taxon>
        <taxon>Stenosarchaea group</taxon>
        <taxon>Candidatus Methanofastidiosia</taxon>
        <taxon>Candidatus Methanofastidiosales</taxon>
        <taxon>Candidatus Methanofastidiosaceae</taxon>
        <taxon>Candidatus Methanofastidiosum</taxon>
    </lineage>
</organism>
<proteinExistence type="inferred from homology"/>
<dbReference type="SUPFAM" id="SSF48576">
    <property type="entry name" value="Terpenoid synthases"/>
    <property type="match status" value="1"/>
</dbReference>
<dbReference type="AlphaFoldDB" id="A0A150J1I7"/>
<dbReference type="GO" id="GO:0008299">
    <property type="term" value="P:isoprenoid biosynthetic process"/>
    <property type="evidence" value="ECO:0007669"/>
    <property type="project" value="InterPro"/>
</dbReference>
<dbReference type="EC" id="2.5.1.29" evidence="7"/>
<dbReference type="SFLD" id="SFLDS00005">
    <property type="entry name" value="Isoprenoid_Synthase_Type_I"/>
    <property type="match status" value="1"/>
</dbReference>
<keyword evidence="3 6" id="KW-0808">Transferase</keyword>
<dbReference type="PANTHER" id="PTHR12001:SF85">
    <property type="entry name" value="SHORT CHAIN ISOPRENYL DIPHOSPHATE SYNTHASE"/>
    <property type="match status" value="1"/>
</dbReference>
<keyword evidence="5" id="KW-0460">Magnesium</keyword>
<evidence type="ECO:0000256" key="6">
    <source>
        <dbReference type="RuleBase" id="RU004466"/>
    </source>
</evidence>
<dbReference type="Proteomes" id="UP000092403">
    <property type="component" value="Unassembled WGS sequence"/>
</dbReference>
<gene>
    <name evidence="7" type="primary">gds_1</name>
    <name evidence="7" type="ORF">APG12_00352</name>
</gene>
<dbReference type="InterPro" id="IPR008949">
    <property type="entry name" value="Isoprenoid_synthase_dom_sf"/>
</dbReference>
<evidence type="ECO:0000313" key="7">
    <source>
        <dbReference type="EMBL" id="KYC51067.1"/>
    </source>
</evidence>
<dbReference type="GO" id="GO:0004311">
    <property type="term" value="F:geranylgeranyl diphosphate synthase activity"/>
    <property type="evidence" value="ECO:0007669"/>
    <property type="project" value="UniProtKB-EC"/>
</dbReference>
<comment type="similarity">
    <text evidence="2 6">Belongs to the FPP/GGPP synthase family.</text>
</comment>
<evidence type="ECO:0000256" key="5">
    <source>
        <dbReference type="ARBA" id="ARBA00022842"/>
    </source>
</evidence>
<dbReference type="EMBL" id="LNJC01000004">
    <property type="protein sequence ID" value="KYC51067.1"/>
    <property type="molecule type" value="Genomic_DNA"/>
</dbReference>